<evidence type="ECO:0000256" key="6">
    <source>
        <dbReference type="ARBA" id="ARBA00022692"/>
    </source>
</evidence>
<comment type="caution">
    <text evidence="13">The sequence shown here is derived from an EMBL/GenBank/DDBJ whole genome shotgun (WGS) entry which is preliminary data.</text>
</comment>
<evidence type="ECO:0000256" key="5">
    <source>
        <dbReference type="ARBA" id="ARBA00022519"/>
    </source>
</evidence>
<dbReference type="EMBL" id="VVZA01000008">
    <property type="protein sequence ID" value="KAA5404960.1"/>
    <property type="molecule type" value="Genomic_DNA"/>
</dbReference>
<dbReference type="Proteomes" id="UP000481616">
    <property type="component" value="Unassembled WGS sequence"/>
</dbReference>
<dbReference type="SUPFAM" id="SSF74653">
    <property type="entry name" value="TolA/TonB C-terminal domain"/>
    <property type="match status" value="1"/>
</dbReference>
<dbReference type="GO" id="GO:0098797">
    <property type="term" value="C:plasma membrane protein complex"/>
    <property type="evidence" value="ECO:0007669"/>
    <property type="project" value="TreeGrafter"/>
</dbReference>
<evidence type="ECO:0000313" key="12">
    <source>
        <dbReference type="EMBL" id="KAA5400774.1"/>
    </source>
</evidence>
<proteinExistence type="inferred from homology"/>
<comment type="subcellular location">
    <subcellularLocation>
        <location evidence="1">Cell inner membrane</location>
        <topology evidence="1">Single-pass membrane protein</topology>
        <orientation evidence="1">Periplasmic side</orientation>
    </subcellularLocation>
</comment>
<dbReference type="GO" id="GO:0055085">
    <property type="term" value="P:transmembrane transport"/>
    <property type="evidence" value="ECO:0007669"/>
    <property type="project" value="InterPro"/>
</dbReference>
<evidence type="ECO:0000256" key="2">
    <source>
        <dbReference type="ARBA" id="ARBA00006555"/>
    </source>
</evidence>
<reference evidence="14 15" key="1">
    <citation type="journal article" date="2019" name="Nat. Med.">
        <title>A library of human gut bacterial isolates paired with longitudinal multiomics data enables mechanistic microbiome research.</title>
        <authorList>
            <person name="Poyet M."/>
            <person name="Groussin M."/>
            <person name="Gibbons S.M."/>
            <person name="Avila-Pacheco J."/>
            <person name="Jiang X."/>
            <person name="Kearney S.M."/>
            <person name="Perrotta A.R."/>
            <person name="Berdy B."/>
            <person name="Zhao S."/>
            <person name="Lieberman T.D."/>
            <person name="Swanson P.K."/>
            <person name="Smith M."/>
            <person name="Roesemann S."/>
            <person name="Alexander J.E."/>
            <person name="Rich S.A."/>
            <person name="Livny J."/>
            <person name="Vlamakis H."/>
            <person name="Clish C."/>
            <person name="Bullock K."/>
            <person name="Deik A."/>
            <person name="Scott J."/>
            <person name="Pierce K.A."/>
            <person name="Xavier R.J."/>
            <person name="Alm E.J."/>
        </authorList>
    </citation>
    <scope>NUCLEOTIDE SEQUENCE [LARGE SCALE GENOMIC DNA]</scope>
    <source>
        <strain evidence="12 15">BIOML-A1</strain>
        <strain evidence="13 14">BIOML-A4</strain>
    </source>
</reference>
<dbReference type="PANTHER" id="PTHR33446:SF2">
    <property type="entry name" value="PROTEIN TONB"/>
    <property type="match status" value="1"/>
</dbReference>
<evidence type="ECO:0000313" key="13">
    <source>
        <dbReference type="EMBL" id="KAA5404960.1"/>
    </source>
</evidence>
<sequence>MEVKKTRRADLEKGKSRWLFMGLIVTLSFMFVSFEWTERNVTYTISDLVSDPDFFEELVPVTYNQDKPLPPPPPPVAVNPDELNIVDDNSTEIEGDIAASDPTDAPVIIPIPVEVPEEVVDENVEFVVVEEMPMFRNGTADLMKYLSENIKYPTVSAEQGVQGKVVVQFIVGVHGEILNPVVVKSVDPYLDKEAIRVISSMPKWKPGKQRGKAVRVKYTVPVVFRLQN</sequence>
<evidence type="ECO:0000259" key="11">
    <source>
        <dbReference type="PROSITE" id="PS52015"/>
    </source>
</evidence>
<keyword evidence="9 10" id="KW-0472">Membrane</keyword>
<evidence type="ECO:0000256" key="3">
    <source>
        <dbReference type="ARBA" id="ARBA00022448"/>
    </source>
</evidence>
<feature type="domain" description="TonB C-terminal" evidence="11">
    <location>
        <begin position="137"/>
        <end position="228"/>
    </location>
</feature>
<comment type="similarity">
    <text evidence="2">Belongs to the TonB family.</text>
</comment>
<keyword evidence="7" id="KW-0653">Protein transport</keyword>
<dbReference type="InterPro" id="IPR037682">
    <property type="entry name" value="TonB_C"/>
</dbReference>
<evidence type="ECO:0000313" key="15">
    <source>
        <dbReference type="Proteomes" id="UP000481616"/>
    </source>
</evidence>
<evidence type="ECO:0000256" key="8">
    <source>
        <dbReference type="ARBA" id="ARBA00022989"/>
    </source>
</evidence>
<evidence type="ECO:0000256" key="10">
    <source>
        <dbReference type="SAM" id="Phobius"/>
    </source>
</evidence>
<dbReference type="NCBIfam" id="TIGR01352">
    <property type="entry name" value="tonB_Cterm"/>
    <property type="match status" value="1"/>
</dbReference>
<evidence type="ECO:0000256" key="9">
    <source>
        <dbReference type="ARBA" id="ARBA00023136"/>
    </source>
</evidence>
<dbReference type="Proteomes" id="UP000441162">
    <property type="component" value="Unassembled WGS sequence"/>
</dbReference>
<keyword evidence="5" id="KW-0997">Cell inner membrane</keyword>
<dbReference type="PANTHER" id="PTHR33446">
    <property type="entry name" value="PROTEIN TONB-RELATED"/>
    <property type="match status" value="1"/>
</dbReference>
<dbReference type="Pfam" id="PF03544">
    <property type="entry name" value="TonB_C"/>
    <property type="match status" value="1"/>
</dbReference>
<dbReference type="AlphaFoldDB" id="A0A4Q5HYG9"/>
<keyword evidence="3" id="KW-0813">Transport</keyword>
<gene>
    <name evidence="13" type="ORF">F2Y51_10760</name>
    <name evidence="12" type="ORF">F2Y58_00955</name>
</gene>
<accession>A0A4Q5HYG9</accession>
<dbReference type="GO" id="GO:0015031">
    <property type="term" value="P:protein transport"/>
    <property type="evidence" value="ECO:0007669"/>
    <property type="project" value="UniProtKB-KW"/>
</dbReference>
<dbReference type="InterPro" id="IPR006260">
    <property type="entry name" value="TonB/TolA_C"/>
</dbReference>
<dbReference type="GO" id="GO:0031992">
    <property type="term" value="F:energy transducer activity"/>
    <property type="evidence" value="ECO:0007669"/>
    <property type="project" value="TreeGrafter"/>
</dbReference>
<name>A0A4Q5HYG9_9BACT</name>
<dbReference type="InterPro" id="IPR051045">
    <property type="entry name" value="TonB-dependent_transducer"/>
</dbReference>
<evidence type="ECO:0000256" key="1">
    <source>
        <dbReference type="ARBA" id="ARBA00004383"/>
    </source>
</evidence>
<dbReference type="Gene3D" id="3.30.1150.10">
    <property type="match status" value="1"/>
</dbReference>
<dbReference type="EMBL" id="VVYY01000001">
    <property type="protein sequence ID" value="KAA5400774.1"/>
    <property type="molecule type" value="Genomic_DNA"/>
</dbReference>
<feature type="transmembrane region" description="Helical" evidence="10">
    <location>
        <begin position="18"/>
        <end position="36"/>
    </location>
</feature>
<dbReference type="PROSITE" id="PS52015">
    <property type="entry name" value="TONB_CTD"/>
    <property type="match status" value="1"/>
</dbReference>
<keyword evidence="8 10" id="KW-1133">Transmembrane helix</keyword>
<organism evidence="13 14">
    <name type="scientific">Phocaeicola dorei</name>
    <dbReference type="NCBI Taxonomy" id="357276"/>
    <lineage>
        <taxon>Bacteria</taxon>
        <taxon>Pseudomonadati</taxon>
        <taxon>Bacteroidota</taxon>
        <taxon>Bacteroidia</taxon>
        <taxon>Bacteroidales</taxon>
        <taxon>Bacteroidaceae</taxon>
        <taxon>Phocaeicola</taxon>
    </lineage>
</organism>
<dbReference type="RefSeq" id="WP_130053561.1">
    <property type="nucleotide sequence ID" value="NZ_JAHYPZ010000003.1"/>
</dbReference>
<evidence type="ECO:0000256" key="4">
    <source>
        <dbReference type="ARBA" id="ARBA00022475"/>
    </source>
</evidence>
<dbReference type="FunFam" id="3.30.1150.10:FF:000002">
    <property type="entry name" value="Energy transducer TonB"/>
    <property type="match status" value="1"/>
</dbReference>
<evidence type="ECO:0000256" key="7">
    <source>
        <dbReference type="ARBA" id="ARBA00022927"/>
    </source>
</evidence>
<keyword evidence="6 10" id="KW-0812">Transmembrane</keyword>
<keyword evidence="4" id="KW-1003">Cell membrane</keyword>
<protein>
    <submittedName>
        <fullName evidence="13">Energy transducer TonB</fullName>
    </submittedName>
</protein>
<evidence type="ECO:0000313" key="14">
    <source>
        <dbReference type="Proteomes" id="UP000441162"/>
    </source>
</evidence>